<feature type="active site" description="For OMPdecase activity" evidence="10">
    <location>
        <position position="66"/>
    </location>
</feature>
<dbReference type="eggNOG" id="COG0284">
    <property type="taxonomic scope" value="Bacteria"/>
</dbReference>
<evidence type="ECO:0000256" key="5">
    <source>
        <dbReference type="ARBA" id="ARBA00022975"/>
    </source>
</evidence>
<dbReference type="HAMAP" id="MF_01200_B">
    <property type="entry name" value="OMPdecase_type1_B"/>
    <property type="match status" value="1"/>
</dbReference>
<dbReference type="InterPro" id="IPR011060">
    <property type="entry name" value="RibuloseP-bd_barrel"/>
</dbReference>
<evidence type="ECO:0000256" key="3">
    <source>
        <dbReference type="ARBA" id="ARBA00011738"/>
    </source>
</evidence>
<evidence type="ECO:0000256" key="11">
    <source>
        <dbReference type="PIRSR" id="PIRSR614732-2"/>
    </source>
</evidence>
<dbReference type="InterPro" id="IPR014732">
    <property type="entry name" value="OMPdecase"/>
</dbReference>
<gene>
    <name evidence="9 14" type="primary">pyrF</name>
    <name evidence="14" type="ORF">CLOSPI_01083</name>
</gene>
<protein>
    <recommendedName>
        <fullName evidence="9">Orotidine 5'-phosphate decarboxylase</fullName>
        <ecNumber evidence="9">4.1.1.23</ecNumber>
    </recommendedName>
    <alternativeName>
        <fullName evidence="9">OMP decarboxylase</fullName>
        <shortName evidence="9">OMPDCase</shortName>
        <shortName evidence="9">OMPdecase</shortName>
    </alternativeName>
</protein>
<evidence type="ECO:0000256" key="9">
    <source>
        <dbReference type="HAMAP-Rule" id="MF_01200"/>
    </source>
</evidence>
<feature type="binding site" evidence="9 11">
    <location>
        <position position="217"/>
    </location>
    <ligand>
        <name>substrate</name>
    </ligand>
</feature>
<dbReference type="CDD" id="cd04725">
    <property type="entry name" value="OMP_decarboxylase_like"/>
    <property type="match status" value="1"/>
</dbReference>
<keyword evidence="6 9" id="KW-0456">Lyase</keyword>
<dbReference type="InterPro" id="IPR018089">
    <property type="entry name" value="OMPdecase_AS"/>
</dbReference>
<evidence type="ECO:0000256" key="8">
    <source>
        <dbReference type="ARBA" id="ARBA00061012"/>
    </source>
</evidence>
<dbReference type="STRING" id="428126.CLOSPI_01083"/>
<evidence type="ECO:0000256" key="1">
    <source>
        <dbReference type="ARBA" id="ARBA00002356"/>
    </source>
</evidence>
<comment type="caution">
    <text evidence="14">The sequence shown here is derived from an EMBL/GenBank/DDBJ whole genome shotgun (WGS) entry which is preliminary data.</text>
</comment>
<proteinExistence type="inferred from homology"/>
<evidence type="ECO:0000256" key="2">
    <source>
        <dbReference type="ARBA" id="ARBA00004861"/>
    </source>
</evidence>
<feature type="binding site" evidence="9 11">
    <location>
        <position position="37"/>
    </location>
    <ligand>
        <name>substrate</name>
    </ligand>
</feature>
<reference evidence="14" key="1">
    <citation type="submission" date="2008-02" db="EMBL/GenBank/DDBJ databases">
        <authorList>
            <person name="Fulton L."/>
            <person name="Clifton S."/>
            <person name="Fulton B."/>
            <person name="Xu J."/>
            <person name="Minx P."/>
            <person name="Pepin K.H."/>
            <person name="Johnson M."/>
            <person name="Thiruvilangam P."/>
            <person name="Bhonagiri V."/>
            <person name="Nash W.E."/>
            <person name="Mardis E.R."/>
            <person name="Wilson R.K."/>
        </authorList>
    </citation>
    <scope>NUCLEOTIDE SEQUENCE [LARGE SCALE GENOMIC DNA]</scope>
    <source>
        <strain evidence="14">DSM 1552</strain>
    </source>
</reference>
<comment type="similarity">
    <text evidence="8 9">Belongs to the OMP decarboxylase family. Type 1 subfamily.</text>
</comment>
<feature type="binding site" evidence="9 11">
    <location>
        <position position="197"/>
    </location>
    <ligand>
        <name>substrate</name>
    </ligand>
</feature>
<evidence type="ECO:0000256" key="4">
    <source>
        <dbReference type="ARBA" id="ARBA00022793"/>
    </source>
</evidence>
<feature type="binding site" evidence="9">
    <location>
        <begin position="64"/>
        <end position="73"/>
    </location>
    <ligand>
        <name>substrate</name>
    </ligand>
</feature>
<dbReference type="PANTHER" id="PTHR32119:SF2">
    <property type="entry name" value="OROTIDINE 5'-PHOSPHATE DECARBOXYLASE"/>
    <property type="match status" value="1"/>
</dbReference>
<evidence type="ECO:0000256" key="6">
    <source>
        <dbReference type="ARBA" id="ARBA00023239"/>
    </source>
</evidence>
<dbReference type="GO" id="GO:0004590">
    <property type="term" value="F:orotidine-5'-phosphate decarboxylase activity"/>
    <property type="evidence" value="ECO:0007669"/>
    <property type="project" value="UniProtKB-UniRule"/>
</dbReference>
<feature type="binding site" evidence="9 11">
    <location>
        <position position="188"/>
    </location>
    <ligand>
        <name>substrate</name>
    </ligand>
</feature>
<dbReference type="Pfam" id="PF00215">
    <property type="entry name" value="OMPdecase"/>
    <property type="match status" value="1"/>
</dbReference>
<dbReference type="Gene3D" id="3.20.20.70">
    <property type="entry name" value="Aldolase class I"/>
    <property type="match status" value="1"/>
</dbReference>
<evidence type="ECO:0000256" key="12">
    <source>
        <dbReference type="RuleBase" id="RU000512"/>
    </source>
</evidence>
<comment type="pathway">
    <text evidence="2 9 12">Pyrimidine metabolism; UMP biosynthesis via de novo pathway; UMP from orotate: step 2/2.</text>
</comment>
<dbReference type="AlphaFoldDB" id="B1C1I3"/>
<feature type="binding site" evidence="9 11">
    <location>
        <position position="15"/>
    </location>
    <ligand>
        <name>substrate</name>
    </ligand>
</feature>
<dbReference type="InterPro" id="IPR047596">
    <property type="entry name" value="OMPdecase_bac"/>
</dbReference>
<evidence type="ECO:0000256" key="10">
    <source>
        <dbReference type="PIRSR" id="PIRSR614732-1"/>
    </source>
</evidence>
<dbReference type="NCBIfam" id="NF001273">
    <property type="entry name" value="PRK00230.1"/>
    <property type="match status" value="1"/>
</dbReference>
<feature type="active site" description="For OMPdecase activity" evidence="10">
    <location>
        <position position="64"/>
    </location>
</feature>
<comment type="function">
    <text evidence="1 9">Catalyzes the decarboxylation of orotidine 5'-monophosphate (OMP) to uridine 5'-monophosphate (UMP).</text>
</comment>
<comment type="subunit">
    <text evidence="3 9">Homodimer.</text>
</comment>
<organism evidence="14 15">
    <name type="scientific">Thomasclavelia spiroformis DSM 1552</name>
    <dbReference type="NCBI Taxonomy" id="428126"/>
    <lineage>
        <taxon>Bacteria</taxon>
        <taxon>Bacillati</taxon>
        <taxon>Bacillota</taxon>
        <taxon>Erysipelotrichia</taxon>
        <taxon>Erysipelotrichales</taxon>
        <taxon>Coprobacillaceae</taxon>
        <taxon>Thomasclavelia</taxon>
    </lineage>
</organism>
<dbReference type="GO" id="GO:0044205">
    <property type="term" value="P:'de novo' UMP biosynthetic process"/>
    <property type="evidence" value="ECO:0007669"/>
    <property type="project" value="UniProtKB-UniRule"/>
</dbReference>
<dbReference type="HOGENOM" id="CLU_067069_1_1_9"/>
<accession>B1C1I3</accession>
<dbReference type="GO" id="GO:0005829">
    <property type="term" value="C:cytosol"/>
    <property type="evidence" value="ECO:0007669"/>
    <property type="project" value="TreeGrafter"/>
</dbReference>
<dbReference type="InterPro" id="IPR013785">
    <property type="entry name" value="Aldolase_TIM"/>
</dbReference>
<evidence type="ECO:0000256" key="7">
    <source>
        <dbReference type="ARBA" id="ARBA00049157"/>
    </source>
</evidence>
<name>B1C1I3_9FIRM</name>
<dbReference type="NCBIfam" id="TIGR01740">
    <property type="entry name" value="pyrF"/>
    <property type="match status" value="1"/>
</dbReference>
<feature type="binding site" evidence="9 11">
    <location>
        <position position="218"/>
    </location>
    <ligand>
        <name>substrate</name>
    </ligand>
</feature>
<keyword evidence="15" id="KW-1185">Reference proteome</keyword>
<keyword evidence="5 9" id="KW-0665">Pyrimidine biosynthesis</keyword>
<dbReference type="PANTHER" id="PTHR32119">
    <property type="entry name" value="OROTIDINE 5'-PHOSPHATE DECARBOXYLASE"/>
    <property type="match status" value="1"/>
</dbReference>
<dbReference type="GO" id="GO:0006207">
    <property type="term" value="P:'de novo' pyrimidine nucleobase biosynthetic process"/>
    <property type="evidence" value="ECO:0007669"/>
    <property type="project" value="InterPro"/>
</dbReference>
<feature type="active site" description="Proton donor" evidence="9">
    <location>
        <position position="66"/>
    </location>
</feature>
<dbReference type="PROSITE" id="PS00156">
    <property type="entry name" value="OMPDECASE"/>
    <property type="match status" value="1"/>
</dbReference>
<evidence type="ECO:0000259" key="13">
    <source>
        <dbReference type="SMART" id="SM00934"/>
    </source>
</evidence>
<feature type="binding site" evidence="9 11">
    <location>
        <position position="126"/>
    </location>
    <ligand>
        <name>substrate</name>
    </ligand>
</feature>
<dbReference type="FunFam" id="3.20.20.70:FF:000015">
    <property type="entry name" value="Orotidine 5'-phosphate decarboxylase"/>
    <property type="match status" value="1"/>
</dbReference>
<sequence>MEVSMTDSKICIALDFKNKVEVKEFLEKFKDEKLYVKVGMELFYGEGIEMVKMIKEMGHNIFLDLKLHDIPNTVKSAMKQLAKLDVDMVNVHASGGKAMMKAAIEGLEEGKIGKERPKCIAVTCLTSLDQEVLNDELLIEKPLEEVVLKWANNAKEAGLDGVVCSPLESKIIHDNLGVDFLTVTPGIRLTSDNVNDQKRVTTPAMARELTSSYIVVGRTITSSDDPYATYKKVYQDFQG</sequence>
<dbReference type="EMBL" id="ABIK02000007">
    <property type="protein sequence ID" value="EDS75238.1"/>
    <property type="molecule type" value="Genomic_DNA"/>
</dbReference>
<dbReference type="UniPathway" id="UPA00070">
    <property type="reaction ID" value="UER00120"/>
</dbReference>
<comment type="catalytic activity">
    <reaction evidence="7 9 12">
        <text>orotidine 5'-phosphate + H(+) = UMP + CO2</text>
        <dbReference type="Rhea" id="RHEA:11596"/>
        <dbReference type="ChEBI" id="CHEBI:15378"/>
        <dbReference type="ChEBI" id="CHEBI:16526"/>
        <dbReference type="ChEBI" id="CHEBI:57538"/>
        <dbReference type="ChEBI" id="CHEBI:57865"/>
        <dbReference type="EC" id="4.1.1.23"/>
    </reaction>
</comment>
<dbReference type="InterPro" id="IPR001754">
    <property type="entry name" value="OMPdeCOase_dom"/>
</dbReference>
<evidence type="ECO:0000313" key="14">
    <source>
        <dbReference type="EMBL" id="EDS75238.1"/>
    </source>
</evidence>
<feature type="active site" description="For OMPdecase activity" evidence="10">
    <location>
        <position position="69"/>
    </location>
</feature>
<reference evidence="14" key="2">
    <citation type="submission" date="2014-06" db="EMBL/GenBank/DDBJ databases">
        <title>Draft genome sequence of Clostridium spiroforme (DSM 1552).</title>
        <authorList>
            <person name="Sudarsanam P."/>
            <person name="Ley R."/>
            <person name="Guruge J."/>
            <person name="Turnbaugh P.J."/>
            <person name="Mahowald M."/>
            <person name="Liep D."/>
            <person name="Gordon J."/>
        </authorList>
    </citation>
    <scope>NUCLEOTIDE SEQUENCE</scope>
    <source>
        <strain evidence="14">DSM 1552</strain>
    </source>
</reference>
<dbReference type="Proteomes" id="UP000004910">
    <property type="component" value="Unassembled WGS sequence"/>
</dbReference>
<dbReference type="SUPFAM" id="SSF51366">
    <property type="entry name" value="Ribulose-phoshate binding barrel"/>
    <property type="match status" value="1"/>
</dbReference>
<keyword evidence="4 9" id="KW-0210">Decarboxylase</keyword>
<evidence type="ECO:0000313" key="15">
    <source>
        <dbReference type="Proteomes" id="UP000004910"/>
    </source>
</evidence>
<dbReference type="EC" id="4.1.1.23" evidence="9"/>
<dbReference type="SMART" id="SM00934">
    <property type="entry name" value="OMPdecase"/>
    <property type="match status" value="1"/>
</dbReference>
<feature type="domain" description="Orotidine 5'-phosphate decarboxylase" evidence="13">
    <location>
        <begin position="9"/>
        <end position="233"/>
    </location>
</feature>